<dbReference type="SMART" id="SM01343">
    <property type="entry name" value="FATC"/>
    <property type="match status" value="1"/>
</dbReference>
<dbReference type="PANTHER" id="PTHR37079:SF4">
    <property type="entry name" value="SERINE_THREONINE-PROTEIN KINASE ATM"/>
    <property type="match status" value="1"/>
</dbReference>
<comment type="catalytic activity">
    <reaction evidence="19">
        <text>L-seryl-[protein] + ATP = O-phospho-L-seryl-[protein] + ADP + H(+)</text>
        <dbReference type="Rhea" id="RHEA:17989"/>
        <dbReference type="Rhea" id="RHEA-COMP:9863"/>
        <dbReference type="Rhea" id="RHEA-COMP:11604"/>
        <dbReference type="ChEBI" id="CHEBI:15378"/>
        <dbReference type="ChEBI" id="CHEBI:29999"/>
        <dbReference type="ChEBI" id="CHEBI:30616"/>
        <dbReference type="ChEBI" id="CHEBI:83421"/>
        <dbReference type="ChEBI" id="CHEBI:456216"/>
        <dbReference type="EC" id="2.7.11.1"/>
    </reaction>
</comment>
<evidence type="ECO:0000256" key="13">
    <source>
        <dbReference type="ARBA" id="ARBA00022840"/>
    </source>
</evidence>
<keyword evidence="16 20" id="KW-0539">Nucleus</keyword>
<dbReference type="CDD" id="cd05171">
    <property type="entry name" value="PIKKc_ATM"/>
    <property type="match status" value="1"/>
</dbReference>
<keyword evidence="9 20" id="KW-0808">Transferase</keyword>
<evidence type="ECO:0000256" key="15">
    <source>
        <dbReference type="ARBA" id="ARBA00022895"/>
    </source>
</evidence>
<comment type="function">
    <text evidence="17 20">Serine/threonine protein kinase which activates checkpoint signaling upon genotoxic stresses such as ionizing radiation (IR), ultraviolet light (UV), or DNA replication stalling, thereby acting as a DNA damage sensor. Recognizes the substrate consensus sequence [ST]-Q. Phosphorylates histone H2A to form H2AS128ph (gamma-H2A) at sites of DNA damage, involved in the regulation of DNA damage response mechanism. Required for the control of telomere length and genome stability.</text>
</comment>
<dbReference type="PROSITE" id="PS51189">
    <property type="entry name" value="FAT"/>
    <property type="match status" value="1"/>
</dbReference>
<keyword evidence="8 20" id="KW-0723">Serine/threonine-protein kinase</keyword>
<dbReference type="EMBL" id="NAJM01000071">
    <property type="protein sequence ID" value="RVX66035.1"/>
    <property type="molecule type" value="Genomic_DNA"/>
</dbReference>
<comment type="similarity">
    <text evidence="3 20">Belongs to the PI3/PI4-kinase family. ATM subfamily.</text>
</comment>
<feature type="domain" description="PI3K/PI4K catalytic" evidence="22">
    <location>
        <begin position="2544"/>
        <end position="2855"/>
    </location>
</feature>
<dbReference type="GO" id="GO:0000781">
    <property type="term" value="C:chromosome, telomeric region"/>
    <property type="evidence" value="ECO:0007669"/>
    <property type="project" value="UniProtKB-SubCell"/>
</dbReference>
<dbReference type="Proteomes" id="UP000288859">
    <property type="component" value="Unassembled WGS sequence"/>
</dbReference>
<proteinExistence type="inferred from homology"/>
<dbReference type="SMART" id="SM01342">
    <property type="entry name" value="TAN"/>
    <property type="match status" value="1"/>
</dbReference>
<evidence type="ECO:0000256" key="19">
    <source>
        <dbReference type="ARBA" id="ARBA00048679"/>
    </source>
</evidence>
<keyword evidence="10 20" id="KW-0547">Nucleotide-binding</keyword>
<feature type="region of interest" description="Disordered" evidence="21">
    <location>
        <begin position="1966"/>
        <end position="1985"/>
    </location>
</feature>
<evidence type="ECO:0000256" key="8">
    <source>
        <dbReference type="ARBA" id="ARBA00022527"/>
    </source>
</evidence>
<dbReference type="SUPFAM" id="SSF56112">
    <property type="entry name" value="Protein kinase-like (PK-like)"/>
    <property type="match status" value="1"/>
</dbReference>
<dbReference type="InterPro" id="IPR018936">
    <property type="entry name" value="PI3/4_kinase_CS"/>
</dbReference>
<evidence type="ECO:0000256" key="20">
    <source>
        <dbReference type="RuleBase" id="RU365027"/>
    </source>
</evidence>
<evidence type="ECO:0000313" key="26">
    <source>
        <dbReference type="Proteomes" id="UP000288859"/>
    </source>
</evidence>
<dbReference type="InterPro" id="IPR014009">
    <property type="entry name" value="PIK_FAT"/>
</dbReference>
<dbReference type="SMART" id="SM00146">
    <property type="entry name" value="PI3Kc"/>
    <property type="match status" value="1"/>
</dbReference>
<dbReference type="OrthoDB" id="381190at2759"/>
<dbReference type="PROSITE" id="PS00915">
    <property type="entry name" value="PI3_4_KINASE_1"/>
    <property type="match status" value="1"/>
</dbReference>
<keyword evidence="11 20" id="KW-0227">DNA damage</keyword>
<dbReference type="GO" id="GO:0005524">
    <property type="term" value="F:ATP binding"/>
    <property type="evidence" value="ECO:0007669"/>
    <property type="project" value="UniProtKB-KW"/>
</dbReference>
<dbReference type="GO" id="GO:0005634">
    <property type="term" value="C:nucleus"/>
    <property type="evidence" value="ECO:0007669"/>
    <property type="project" value="UniProtKB-SubCell"/>
</dbReference>
<dbReference type="InterPro" id="IPR038980">
    <property type="entry name" value="ATM_plant"/>
</dbReference>
<organism evidence="25 26">
    <name type="scientific">Exophiala mesophila</name>
    <name type="common">Black yeast-like fungus</name>
    <dbReference type="NCBI Taxonomy" id="212818"/>
    <lineage>
        <taxon>Eukaryota</taxon>
        <taxon>Fungi</taxon>
        <taxon>Dikarya</taxon>
        <taxon>Ascomycota</taxon>
        <taxon>Pezizomycotina</taxon>
        <taxon>Eurotiomycetes</taxon>
        <taxon>Chaetothyriomycetidae</taxon>
        <taxon>Chaetothyriales</taxon>
        <taxon>Herpotrichiellaceae</taxon>
        <taxon>Exophiala</taxon>
    </lineage>
</organism>
<evidence type="ECO:0000256" key="9">
    <source>
        <dbReference type="ARBA" id="ARBA00022679"/>
    </source>
</evidence>
<evidence type="ECO:0000256" key="14">
    <source>
        <dbReference type="ARBA" id="ARBA00022853"/>
    </source>
</evidence>
<dbReference type="InterPro" id="IPR003152">
    <property type="entry name" value="FATC_dom"/>
</dbReference>
<dbReference type="GO" id="GO:0004674">
    <property type="term" value="F:protein serine/threonine kinase activity"/>
    <property type="evidence" value="ECO:0007669"/>
    <property type="project" value="UniProtKB-KW"/>
</dbReference>
<dbReference type="PROSITE" id="PS51190">
    <property type="entry name" value="FATC"/>
    <property type="match status" value="1"/>
</dbReference>
<dbReference type="InterPro" id="IPR036940">
    <property type="entry name" value="PI3/4_kinase_cat_sf"/>
</dbReference>
<comment type="subcellular location">
    <subcellularLocation>
        <location evidence="2 20">Chromosome</location>
        <location evidence="2 20">Telomere</location>
    </subcellularLocation>
    <subcellularLocation>
        <location evidence="1 20">Nucleus</location>
    </subcellularLocation>
</comment>
<evidence type="ECO:0000256" key="7">
    <source>
        <dbReference type="ARBA" id="ARBA00022454"/>
    </source>
</evidence>
<dbReference type="PROSITE" id="PS00916">
    <property type="entry name" value="PI3_4_KINASE_2"/>
    <property type="match status" value="1"/>
</dbReference>
<dbReference type="GO" id="GO:0006325">
    <property type="term" value="P:chromatin organization"/>
    <property type="evidence" value="ECO:0007669"/>
    <property type="project" value="UniProtKB-KW"/>
</dbReference>
<keyword evidence="7 20" id="KW-0158">Chromosome</keyword>
<evidence type="ECO:0000256" key="5">
    <source>
        <dbReference type="ARBA" id="ARBA00012513"/>
    </source>
</evidence>
<keyword evidence="14 20" id="KW-0156">Chromatin regulator</keyword>
<dbReference type="InterPro" id="IPR000403">
    <property type="entry name" value="PI3/4_kinase_cat_dom"/>
</dbReference>
<evidence type="ECO:0000313" key="25">
    <source>
        <dbReference type="EMBL" id="RVX66035.1"/>
    </source>
</evidence>
<evidence type="ECO:0000256" key="11">
    <source>
        <dbReference type="ARBA" id="ARBA00022763"/>
    </source>
</evidence>
<gene>
    <name evidence="25" type="ORF">B0A52_10122</name>
</gene>
<evidence type="ECO:0000256" key="3">
    <source>
        <dbReference type="ARBA" id="ARBA00010769"/>
    </source>
</evidence>
<evidence type="ECO:0000256" key="10">
    <source>
        <dbReference type="ARBA" id="ARBA00022741"/>
    </source>
</evidence>
<evidence type="ECO:0000256" key="4">
    <source>
        <dbReference type="ARBA" id="ARBA00011370"/>
    </source>
</evidence>
<feature type="domain" description="FATC" evidence="24">
    <location>
        <begin position="2891"/>
        <end position="2923"/>
    </location>
</feature>
<comment type="caution">
    <text evidence="25">The sequence shown here is derived from an EMBL/GenBank/DDBJ whole genome shotgun (WGS) entry which is preliminary data.</text>
</comment>
<evidence type="ECO:0000256" key="6">
    <source>
        <dbReference type="ARBA" id="ARBA00014619"/>
    </source>
</evidence>
<dbReference type="PROSITE" id="PS50290">
    <property type="entry name" value="PI3_4_KINASE_3"/>
    <property type="match status" value="1"/>
</dbReference>
<reference evidence="25 26" key="1">
    <citation type="submission" date="2017-03" db="EMBL/GenBank/DDBJ databases">
        <title>Genomes of endolithic fungi from Antarctica.</title>
        <authorList>
            <person name="Coleine C."/>
            <person name="Masonjones S."/>
            <person name="Stajich J.E."/>
        </authorList>
    </citation>
    <scope>NUCLEOTIDE SEQUENCE [LARGE SCALE GENOMIC DNA]</scope>
    <source>
        <strain evidence="25 26">CCFEE 6314</strain>
    </source>
</reference>
<accession>A0A438MQX6</accession>
<dbReference type="Gene3D" id="1.10.1070.11">
    <property type="entry name" value="Phosphatidylinositol 3-/4-kinase, catalytic domain"/>
    <property type="match status" value="1"/>
</dbReference>
<dbReference type="InterPro" id="IPR021668">
    <property type="entry name" value="TAN"/>
</dbReference>
<dbReference type="EC" id="2.7.11.1" evidence="5 20"/>
<dbReference type="FunFam" id="3.30.1010.10:FF:000019">
    <property type="entry name" value="Serine/threonine-protein kinase Tel1"/>
    <property type="match status" value="1"/>
</dbReference>
<keyword evidence="15 20" id="KW-0779">Telomere</keyword>
<protein>
    <recommendedName>
        <fullName evidence="6 20">Serine/threonine-protein kinase Tel1</fullName>
        <ecNumber evidence="5 20">2.7.11.1</ecNumber>
    </recommendedName>
</protein>
<evidence type="ECO:0000259" key="23">
    <source>
        <dbReference type="PROSITE" id="PS51189"/>
    </source>
</evidence>
<evidence type="ECO:0000259" key="24">
    <source>
        <dbReference type="PROSITE" id="PS51190"/>
    </source>
</evidence>
<dbReference type="InterPro" id="IPR011009">
    <property type="entry name" value="Kinase-like_dom_sf"/>
</dbReference>
<dbReference type="Pfam" id="PF11640">
    <property type="entry name" value="TAN"/>
    <property type="match status" value="1"/>
</dbReference>
<keyword evidence="12 20" id="KW-0418">Kinase</keyword>
<dbReference type="Pfam" id="PF00454">
    <property type="entry name" value="PI3_PI4_kinase"/>
    <property type="match status" value="1"/>
</dbReference>
<sequence length="2923" mass="326647">MAEVSIASAAAKLEADTQRTRAEGLQDLKRLLGQGRRVSKFDDLPDDGFHKLFELLYKIVSRDKPVYIRTNSKPTTQRNAAARLESTAAALRLTVEMGVGKIKFRTALSVLDHIVETLPLADGSICQPLRSDYFKCFKVLLDHAPYCEHMRPKQWQYYVDFSIEALGGQIDDHTQTAIDSSHNTPLLSRTGFSQSLRLSDRTPRPDVRKSHQDEEMLMALKNLTATTNAPIMTRAAVIGECIKRYLNGTSRAHEAAFETMNNVLTVSLTEDVSLSLDLVSSLLPVIRRLWTHKSSALRDQMLILLWLCRHLILTSSNTWSSLDPGNLSNLLETMVSEYTARNDREILHFDDLRPMDQPNESGLPPRHLFPLRGSPRAISNWFGLSVMANLLAATSKNVKHDTGSSSPAGPRKRQKLQTPIDNIRQMAVDGQGQSQLAAIQILYFLLDQPNPPVADITESMQNLLSAHQHEDGNVQTWLYLIFSRIAYTFDAPRQLSKKSWLQIWKSASKAIITASTTRAACLLLSVIIELEFLSSVTTGSFLENTFFGDSNAGPYHLTDTSLLLMTSSLRWGTFDSIKSFESLSSKIMAWLALKWTLPSTVDRSHNAHMAFHARPEYLYRLLITICGSTDPIPGWEDWSPAPPLWAKILFTSRDSEIQRYFHGLEAPRYKDATPRTSVSAPIDSLSSTRLHRNVGAFLSRRLKEFRQAWVLIQSERTSNTSPDVVEIMLVGLATWVAVATRFNDVGKELASSADWAEAWNSTVGFIAGETDETLASLTNRLASIVLRLHTSLYDSNCSLDLHEYGIIIESALSLSRRAIENNLASNKTGADPLEDDEFVSQSTQSSQSAAQAMIFRLDLPICHDEVGLLAWHRVKLATASAGLSSQRAFEPAATSTVCDEIMDLDADQLLSARGAVWDLLSLNPGITRSEAARLLRQLATCFLQGENYERCEPALCFCLQVMIGLADYWTSEESDDDLAEVSFDIYDWFLRVLDKSITSPAVLPHLSNLFDTLLRVNPSYGAGDVASPRTGLLQILQTGSMVNKFHLWPKLSHVFQRFVLKEHEEIFQDIVDHLPCDPAAIEGIAVRLHILARLGSQWHTVLRHATYKIYETVANVPTTTSLAQGCVQSICLDLGLHQSTNLFRIFAPQIIYTWLDNNHLANIPFAAFGYESLKALLEDNLSEFVGQLVLRGSSRGSEFAQLVGQTWSDLLLAGFATAEAYALSSETSVPKQERLFDGSEKHLRKQVGSEHFLQRLRECLPDIIAQLVISLQDDRAFDKGLEKNSQTLNASMWQDMCSFSKTNTEVPLSQQPSFRARCLPDELHYICARLEIDYSELWSPALSIYVYRCLFSKALPGLGPLHTCGVIRKIRTVVSLAGPVALTGYPLEMLLHNLRPYLTIFECADDTMGIYRYLLQHGRTHLQTRVSFISGLGVSIFASLTGFISSSQDSTTQESHFLATMSTAREFRDFLAEFFDSFSLPNVPSHHLTMYRRILDHARSLSRKGSSDRSTSEGKLLLTLLEDRSDAAPLLTDLHFNLSLEILLSDFSAAKEPMNDIVADDGLAAKVSKPLLSAIRNLKLNQAFNLWAADVIGRGFITSGMTDGFAKGANNYGRSEIEPQIQGASASYTNIIAYLADLLWKPDMIAAELVERTLQSISTSLRPEDEDQIFAPEFDRTWFTDMRFSGLNELFLGNILPPEKNVSKDTSAEQQDSENNNSWAAELLGSLASETSKDPVLAFLQPLMDSVPSVADQILPQAVHLILLHADSNQPASRDKISHVFTTELLDRNVKSRGPSQLILKTLLYLRRCPYPGEVNVAKRDTWLDINLNEAAIVATDCHMYHEALLFLELHHSQAQLQAGRSSRKSFVTDVSPPEDTLSLIYANVDDPDLFYGKHEDTDLQSVITKLTHEGASQKSLSFQNALLESRLKLHQSEGQADVARNTAFALSAANMQGISDAVKQYYGGPSLSGETEAPSTSAEDNSWDHLPAEQSTTASDNFASLFEGIRNSSSRKSLENYLQRSQASCVHKMIHMPIDKTWPGTILTEVAILAESQQASLAVEEGNFDSFWSSMMDRDQHVKHAEFTKLSPLLLGREATLGVLRQDSQLQLSTAMTVSQVLLQEIRTIRQSLDLASDDKASQSQFSLNRAMILSDLGRTAAEVGLKVDVAIQYDLARTLWSHDETSGAINILQSLKDRGDLSDQGILVTKAELLTDLGQKIAEARLEKPDEIIDHYLLPAFQQLHGRNIGTEAGRVFHNFAAFCDMQLQDSDNLDDFTRISKIRDRKLRELNDLERLLKTSEGKLREQFKMQLAKTKTWFKLDDEEWKRLTKNRETLILQCLENYLLSMKACDDYRNDTLRFLALWLNQADSRTANTSVRKYLNSVPTLKFAPLVNQLSSRLLDTKDDFQQLLMELMFRICSDHPYHSLYQVFSTSKSKAPKSDDLGTSRNAAASKLAELLNKKSPAASIWVAIHNSNIWLHKVAQERLSDKDAKTNAKIPLRKLPSAIKLEQVMTESHGKIPPPTMNISLRADRDYSQISTFHKFEPEISIAGGVSAPKIMTMVAVDGSKYKMLLKGGNDDLRQDAIMEQVFQQVSNLLQDHRATRQRNLGIRTYKVIPLTQNAGIIEFVKDTLPLHEYLLPAHKRYFPKDLRPNECRSRIADAQNKGLTQRLQAYRTVTNNFHPVMRFFFMEHFLDPDEWFYKRLNYSRSTAAVSILGHVLGLGDRHGHNILLDMKSGEVVHIDLGVAFEAGRVLPVPEVVPFRLTRDLVDGMGLTGVEGVFRRCCNFTLEALRHDQEAIMTILDVLRYDPLYTWSISPLRLQRIQEHNEQAADAAAAAASVAAASTMSSVKGGMGDVDGVGLLGAAVKRDINEPSEADRALTVVAKKLGKALSVEATVNELIRQATDERNLAVLYCGWAAYA</sequence>
<evidence type="ECO:0000256" key="2">
    <source>
        <dbReference type="ARBA" id="ARBA00004574"/>
    </source>
</evidence>
<dbReference type="GO" id="GO:0006281">
    <property type="term" value="P:DNA repair"/>
    <property type="evidence" value="ECO:0007669"/>
    <property type="project" value="InterPro"/>
</dbReference>
<dbReference type="GO" id="GO:0035556">
    <property type="term" value="P:intracellular signal transduction"/>
    <property type="evidence" value="ECO:0007669"/>
    <property type="project" value="UniProtKB-ARBA"/>
</dbReference>
<feature type="domain" description="FAT" evidence="23">
    <location>
        <begin position="1830"/>
        <end position="2436"/>
    </location>
</feature>
<dbReference type="GO" id="GO:0106310">
    <property type="term" value="F:protein serine kinase activity"/>
    <property type="evidence" value="ECO:0007669"/>
    <property type="project" value="RHEA"/>
</dbReference>
<evidence type="ECO:0000256" key="18">
    <source>
        <dbReference type="ARBA" id="ARBA00047899"/>
    </source>
</evidence>
<comment type="subunit">
    <text evidence="4">Associates with DNA double-strand breaks.</text>
</comment>
<evidence type="ECO:0000256" key="12">
    <source>
        <dbReference type="ARBA" id="ARBA00022777"/>
    </source>
</evidence>
<dbReference type="Gene3D" id="3.30.1010.10">
    <property type="entry name" value="Phosphatidylinositol 3-kinase Catalytic Subunit, Chain A, domain 4"/>
    <property type="match status" value="1"/>
</dbReference>
<keyword evidence="13 20" id="KW-0067">ATP-binding</keyword>
<evidence type="ECO:0000256" key="21">
    <source>
        <dbReference type="SAM" id="MobiDB-lite"/>
    </source>
</evidence>
<dbReference type="PANTHER" id="PTHR37079">
    <property type="entry name" value="SERINE/THREONINE-PROTEIN KINASE ATM"/>
    <property type="match status" value="1"/>
</dbReference>
<dbReference type="VEuPathDB" id="FungiDB:PV10_04471"/>
<evidence type="ECO:0000256" key="1">
    <source>
        <dbReference type="ARBA" id="ARBA00004123"/>
    </source>
</evidence>
<dbReference type="Pfam" id="PF02260">
    <property type="entry name" value="FATC"/>
    <property type="match status" value="1"/>
</dbReference>
<evidence type="ECO:0000256" key="16">
    <source>
        <dbReference type="ARBA" id="ARBA00023242"/>
    </source>
</evidence>
<evidence type="ECO:0000259" key="22">
    <source>
        <dbReference type="PROSITE" id="PS50290"/>
    </source>
</evidence>
<comment type="catalytic activity">
    <reaction evidence="18 20">
        <text>L-threonyl-[protein] + ATP = O-phospho-L-threonyl-[protein] + ADP + H(+)</text>
        <dbReference type="Rhea" id="RHEA:46608"/>
        <dbReference type="Rhea" id="RHEA-COMP:11060"/>
        <dbReference type="Rhea" id="RHEA-COMP:11605"/>
        <dbReference type="ChEBI" id="CHEBI:15378"/>
        <dbReference type="ChEBI" id="CHEBI:30013"/>
        <dbReference type="ChEBI" id="CHEBI:30616"/>
        <dbReference type="ChEBI" id="CHEBI:61977"/>
        <dbReference type="ChEBI" id="CHEBI:456216"/>
        <dbReference type="EC" id="2.7.11.1"/>
    </reaction>
</comment>
<dbReference type="InterPro" id="IPR044107">
    <property type="entry name" value="PIKKc_ATM"/>
</dbReference>
<evidence type="ECO:0000256" key="17">
    <source>
        <dbReference type="ARBA" id="ARBA00025079"/>
    </source>
</evidence>
<name>A0A438MQX6_EXOME</name>